<evidence type="ECO:0000313" key="3">
    <source>
        <dbReference type="EMBL" id="OLP07248.1"/>
    </source>
</evidence>
<dbReference type="Pfam" id="PF00892">
    <property type="entry name" value="EamA"/>
    <property type="match status" value="1"/>
</dbReference>
<comment type="caution">
    <text evidence="3">The sequence shown here is derived from an EMBL/GenBank/DDBJ whole genome shotgun (WGS) entry which is preliminary data.</text>
</comment>
<keyword evidence="1" id="KW-0472">Membrane</keyword>
<feature type="transmembrane region" description="Helical" evidence="1">
    <location>
        <begin position="50"/>
        <end position="70"/>
    </location>
</feature>
<keyword evidence="4" id="KW-1185">Reference proteome</keyword>
<protein>
    <submittedName>
        <fullName evidence="3">Membrane protein</fullName>
    </submittedName>
</protein>
<accession>A0A1Q8YGR2</accession>
<evidence type="ECO:0000313" key="4">
    <source>
        <dbReference type="Proteomes" id="UP000185911"/>
    </source>
</evidence>
<name>A0A1Q8YGR2_9BURK</name>
<proteinExistence type="predicted"/>
<dbReference type="Proteomes" id="UP000185911">
    <property type="component" value="Unassembled WGS sequence"/>
</dbReference>
<dbReference type="Gene3D" id="1.10.3730.20">
    <property type="match status" value="1"/>
</dbReference>
<evidence type="ECO:0000256" key="1">
    <source>
        <dbReference type="SAM" id="Phobius"/>
    </source>
</evidence>
<evidence type="ECO:0000259" key="2">
    <source>
        <dbReference type="Pfam" id="PF00892"/>
    </source>
</evidence>
<dbReference type="InterPro" id="IPR037185">
    <property type="entry name" value="EmrE-like"/>
</dbReference>
<dbReference type="EMBL" id="MSYM01000009">
    <property type="protein sequence ID" value="OLP07248.1"/>
    <property type="molecule type" value="Genomic_DNA"/>
</dbReference>
<organism evidence="3 4">
    <name type="scientific">Rhodoferax antarcticus ANT.BR</name>
    <dbReference type="NCBI Taxonomy" id="1111071"/>
    <lineage>
        <taxon>Bacteria</taxon>
        <taxon>Pseudomonadati</taxon>
        <taxon>Pseudomonadota</taxon>
        <taxon>Betaproteobacteria</taxon>
        <taxon>Burkholderiales</taxon>
        <taxon>Comamonadaceae</taxon>
        <taxon>Rhodoferax</taxon>
    </lineage>
</organism>
<dbReference type="GO" id="GO:0016020">
    <property type="term" value="C:membrane"/>
    <property type="evidence" value="ECO:0007669"/>
    <property type="project" value="InterPro"/>
</dbReference>
<keyword evidence="1" id="KW-1133">Transmembrane helix</keyword>
<dbReference type="InterPro" id="IPR000620">
    <property type="entry name" value="EamA_dom"/>
</dbReference>
<keyword evidence="1" id="KW-0812">Transmembrane</keyword>
<reference evidence="3 4" key="1">
    <citation type="submission" date="2017-01" db="EMBL/GenBank/DDBJ databases">
        <title>Genome sequence of Rhodoferax antarcticus ANT.BR, a psychrophilic purple nonsulfur bacterium from an Antarctic microbial mat.</title>
        <authorList>
            <person name="Baker J."/>
            <person name="Riester C."/>
            <person name="Skinner B."/>
            <person name="Newell A."/>
            <person name="Swingley W."/>
            <person name="Madigan M."/>
            <person name="Jung D."/>
            <person name="Asao M."/>
            <person name="Chen M."/>
            <person name="Loughlin P."/>
            <person name="Pan H."/>
            <person name="Lin S."/>
            <person name="Li N."/>
            <person name="Shaw J."/>
            <person name="Prado M."/>
            <person name="Sherman C."/>
            <person name="Li X."/>
            <person name="Tang J."/>
            <person name="Blankenship R."/>
            <person name="Zhao T."/>
            <person name="Touchman J."/>
            <person name="Sattley M."/>
        </authorList>
    </citation>
    <scope>NUCLEOTIDE SEQUENCE [LARGE SCALE GENOMIC DNA]</scope>
    <source>
        <strain evidence="3 4">ANT.BR</strain>
    </source>
</reference>
<feature type="transmembrane region" description="Helical" evidence="1">
    <location>
        <begin position="20"/>
        <end position="43"/>
    </location>
</feature>
<sequence>MLVSFASFLTWFWLLRHYLAARLGVFSFLTALFGMGFGVWLLGEPLEPRFVLGATLVLAGVMLVSSHGWLSAGRAHRARS</sequence>
<gene>
    <name evidence="3" type="ORF">BLL52_1535</name>
</gene>
<dbReference type="SUPFAM" id="SSF103481">
    <property type="entry name" value="Multidrug resistance efflux transporter EmrE"/>
    <property type="match status" value="1"/>
</dbReference>
<dbReference type="AlphaFoldDB" id="A0A1Q8YGR2"/>
<feature type="domain" description="EamA" evidence="2">
    <location>
        <begin position="3"/>
        <end position="65"/>
    </location>
</feature>